<dbReference type="Gene3D" id="1.20.1070.10">
    <property type="entry name" value="Rhodopsin 7-helix transmembrane proteins"/>
    <property type="match status" value="1"/>
</dbReference>
<dbReference type="EMBL" id="REGN01000367">
    <property type="protein sequence ID" value="RNA42421.1"/>
    <property type="molecule type" value="Genomic_DNA"/>
</dbReference>
<proteinExistence type="predicted"/>
<dbReference type="AlphaFoldDB" id="A0A3M7T311"/>
<gene>
    <name evidence="11" type="ORF">BpHYR1_008058</name>
</gene>
<evidence type="ECO:0000313" key="12">
    <source>
        <dbReference type="Proteomes" id="UP000276133"/>
    </source>
</evidence>
<accession>A0A3M7T311</accession>
<evidence type="ECO:0000256" key="4">
    <source>
        <dbReference type="ARBA" id="ARBA00022989"/>
    </source>
</evidence>
<evidence type="ECO:0000256" key="3">
    <source>
        <dbReference type="ARBA" id="ARBA00022692"/>
    </source>
</evidence>
<feature type="transmembrane region" description="Helical" evidence="9">
    <location>
        <begin position="20"/>
        <end position="45"/>
    </location>
</feature>
<keyword evidence="5" id="KW-0297">G-protein coupled receptor</keyword>
<evidence type="ECO:0000256" key="7">
    <source>
        <dbReference type="ARBA" id="ARBA00023170"/>
    </source>
</evidence>
<protein>
    <recommendedName>
        <fullName evidence="10">G-protein coupled receptors family 1 profile domain-containing protein</fullName>
    </recommendedName>
</protein>
<keyword evidence="7" id="KW-0675">Receptor</keyword>
<dbReference type="PANTHER" id="PTHR24247">
    <property type="entry name" value="5-HYDROXYTRYPTAMINE RECEPTOR"/>
    <property type="match status" value="1"/>
</dbReference>
<feature type="transmembrane region" description="Helical" evidence="9">
    <location>
        <begin position="176"/>
        <end position="199"/>
    </location>
</feature>
<sequence>MNFSCLQSNISGCYLFDANSILVIVFVIFGTIIFTVNSAVLIVYFKEKTTTWTFTNYCFILLLVYNILAALSSFLVAISTCFGANKNHFFCLFKYCFLYFIGLMMVKLNAIIAIERLICVKWTTVYKKIIRLNYSLFLNIIITVLAVCFSYSPIFFDWNHFRADCDCALNNVIPSTYIILNNVIFLSMSVITSILYLYIYQFVKRSHLKVLNHVLGDKSRRSAKENMFIIGENFVSNSDISFIDNNQIISNNLLSRLKSSLTLCLLNLVKINSHKPAKLHILKVQSIIFFIFLSSWFPYITLTSYEILRDINTYETISVLFAQPAGLHLQTQIYAAVD</sequence>
<dbReference type="InterPro" id="IPR017452">
    <property type="entry name" value="GPCR_Rhodpsn_7TM"/>
</dbReference>
<dbReference type="GO" id="GO:0004993">
    <property type="term" value="F:G protein-coupled serotonin receptor activity"/>
    <property type="evidence" value="ECO:0007669"/>
    <property type="project" value="TreeGrafter"/>
</dbReference>
<dbReference type="GO" id="GO:0007268">
    <property type="term" value="P:chemical synaptic transmission"/>
    <property type="evidence" value="ECO:0007669"/>
    <property type="project" value="TreeGrafter"/>
</dbReference>
<feature type="transmembrane region" description="Helical" evidence="9">
    <location>
        <begin position="134"/>
        <end position="156"/>
    </location>
</feature>
<name>A0A3M7T311_BRAPC</name>
<evidence type="ECO:0000256" key="1">
    <source>
        <dbReference type="ARBA" id="ARBA00004651"/>
    </source>
</evidence>
<evidence type="ECO:0000256" key="2">
    <source>
        <dbReference type="ARBA" id="ARBA00022475"/>
    </source>
</evidence>
<evidence type="ECO:0000256" key="6">
    <source>
        <dbReference type="ARBA" id="ARBA00023136"/>
    </source>
</evidence>
<keyword evidence="2" id="KW-1003">Cell membrane</keyword>
<dbReference type="GO" id="GO:0005886">
    <property type="term" value="C:plasma membrane"/>
    <property type="evidence" value="ECO:0007669"/>
    <property type="project" value="UniProtKB-SubCell"/>
</dbReference>
<dbReference type="PANTHER" id="PTHR24247:SF202">
    <property type="entry name" value="5-HYDROXYTRYPTAMINE RECEPTOR 1"/>
    <property type="match status" value="1"/>
</dbReference>
<feature type="transmembrane region" description="Helical" evidence="9">
    <location>
        <begin position="92"/>
        <end position="114"/>
    </location>
</feature>
<dbReference type="GO" id="GO:0030594">
    <property type="term" value="F:neurotransmitter receptor activity"/>
    <property type="evidence" value="ECO:0007669"/>
    <property type="project" value="TreeGrafter"/>
</dbReference>
<dbReference type="Proteomes" id="UP000276133">
    <property type="component" value="Unassembled WGS sequence"/>
</dbReference>
<evidence type="ECO:0000256" key="5">
    <source>
        <dbReference type="ARBA" id="ARBA00023040"/>
    </source>
</evidence>
<keyword evidence="3 9" id="KW-0812">Transmembrane</keyword>
<evidence type="ECO:0000259" key="10">
    <source>
        <dbReference type="PROSITE" id="PS50262"/>
    </source>
</evidence>
<organism evidence="11 12">
    <name type="scientific">Brachionus plicatilis</name>
    <name type="common">Marine rotifer</name>
    <name type="synonym">Brachionus muelleri</name>
    <dbReference type="NCBI Taxonomy" id="10195"/>
    <lineage>
        <taxon>Eukaryota</taxon>
        <taxon>Metazoa</taxon>
        <taxon>Spiralia</taxon>
        <taxon>Gnathifera</taxon>
        <taxon>Rotifera</taxon>
        <taxon>Eurotatoria</taxon>
        <taxon>Monogononta</taxon>
        <taxon>Pseudotrocha</taxon>
        <taxon>Ploima</taxon>
        <taxon>Brachionidae</taxon>
        <taxon>Brachionus</taxon>
    </lineage>
</organism>
<evidence type="ECO:0000313" key="11">
    <source>
        <dbReference type="EMBL" id="RNA42421.1"/>
    </source>
</evidence>
<dbReference type="InterPro" id="IPR000276">
    <property type="entry name" value="GPCR_Rhodpsn"/>
</dbReference>
<comment type="caution">
    <text evidence="11">The sequence shown here is derived from an EMBL/GenBank/DDBJ whole genome shotgun (WGS) entry which is preliminary data.</text>
</comment>
<dbReference type="GO" id="GO:0030425">
    <property type="term" value="C:dendrite"/>
    <property type="evidence" value="ECO:0007669"/>
    <property type="project" value="TreeGrafter"/>
</dbReference>
<feature type="domain" description="G-protein coupled receptors family 1 profile" evidence="10">
    <location>
        <begin position="36"/>
        <end position="334"/>
    </location>
</feature>
<dbReference type="PROSITE" id="PS50262">
    <property type="entry name" value="G_PROTEIN_RECEP_F1_2"/>
    <property type="match status" value="1"/>
</dbReference>
<comment type="subcellular location">
    <subcellularLocation>
        <location evidence="1">Cell membrane</location>
        <topology evidence="1">Multi-pass membrane protein</topology>
    </subcellularLocation>
</comment>
<evidence type="ECO:0000256" key="8">
    <source>
        <dbReference type="ARBA" id="ARBA00023224"/>
    </source>
</evidence>
<dbReference type="Pfam" id="PF00001">
    <property type="entry name" value="7tm_1"/>
    <property type="match status" value="1"/>
</dbReference>
<reference evidence="11 12" key="1">
    <citation type="journal article" date="2018" name="Sci. Rep.">
        <title>Genomic signatures of local adaptation to the degree of environmental predictability in rotifers.</title>
        <authorList>
            <person name="Franch-Gras L."/>
            <person name="Hahn C."/>
            <person name="Garcia-Roger E.M."/>
            <person name="Carmona M.J."/>
            <person name="Serra M."/>
            <person name="Gomez A."/>
        </authorList>
    </citation>
    <scope>NUCLEOTIDE SEQUENCE [LARGE SCALE GENOMIC DNA]</scope>
    <source>
        <strain evidence="11">HYR1</strain>
    </source>
</reference>
<keyword evidence="12" id="KW-1185">Reference proteome</keyword>
<dbReference type="GO" id="GO:0007187">
    <property type="term" value="P:G protein-coupled receptor signaling pathway, coupled to cyclic nucleotide second messenger"/>
    <property type="evidence" value="ECO:0007669"/>
    <property type="project" value="TreeGrafter"/>
</dbReference>
<keyword evidence="8" id="KW-0807">Transducer</keyword>
<keyword evidence="4 9" id="KW-1133">Transmembrane helix</keyword>
<evidence type="ECO:0000256" key="9">
    <source>
        <dbReference type="SAM" id="Phobius"/>
    </source>
</evidence>
<feature type="transmembrane region" description="Helical" evidence="9">
    <location>
        <begin position="57"/>
        <end position="80"/>
    </location>
</feature>
<dbReference type="SUPFAM" id="SSF81321">
    <property type="entry name" value="Family A G protein-coupled receptor-like"/>
    <property type="match status" value="1"/>
</dbReference>
<dbReference type="GO" id="GO:0045202">
    <property type="term" value="C:synapse"/>
    <property type="evidence" value="ECO:0007669"/>
    <property type="project" value="GOC"/>
</dbReference>
<keyword evidence="6 9" id="KW-0472">Membrane</keyword>
<feature type="transmembrane region" description="Helical" evidence="9">
    <location>
        <begin position="280"/>
        <end position="300"/>
    </location>
</feature>